<sequence>MHKYINQGRAGAARSHVFPRRLARMILARPDKLKAEHRGPLARLTAACPEMTHLHAFTGAWDRDRDAVIAALTLPLQQRPHQRLQHQGPNGSRARCTDEQAPPFFATASSSDSGTLRHHRT</sequence>
<comment type="caution">
    <text evidence="2">The sequence shown here is derived from an EMBL/GenBank/DDBJ whole genome shotgun (WGS) entry which is preliminary data.</text>
</comment>
<feature type="region of interest" description="Disordered" evidence="1">
    <location>
        <begin position="78"/>
        <end position="121"/>
    </location>
</feature>
<accession>A0ABQ3PH10</accession>
<evidence type="ECO:0000256" key="1">
    <source>
        <dbReference type="SAM" id="MobiDB-lite"/>
    </source>
</evidence>
<organism evidence="2 3">
    <name type="scientific">Streptomyces hydrogenans</name>
    <dbReference type="NCBI Taxonomy" id="1873719"/>
    <lineage>
        <taxon>Bacteria</taxon>
        <taxon>Bacillati</taxon>
        <taxon>Actinomycetota</taxon>
        <taxon>Actinomycetes</taxon>
        <taxon>Kitasatosporales</taxon>
        <taxon>Streptomycetaceae</taxon>
        <taxon>Streptomyces</taxon>
    </lineage>
</organism>
<evidence type="ECO:0000313" key="3">
    <source>
        <dbReference type="Proteomes" id="UP001052739"/>
    </source>
</evidence>
<proteinExistence type="predicted"/>
<evidence type="ECO:0000313" key="2">
    <source>
        <dbReference type="EMBL" id="GHI24308.1"/>
    </source>
</evidence>
<name>A0ABQ3PH10_9ACTN</name>
<dbReference type="EMBL" id="BNDW01000050">
    <property type="protein sequence ID" value="GHI24308.1"/>
    <property type="molecule type" value="Genomic_DNA"/>
</dbReference>
<gene>
    <name evidence="2" type="ORF">Shyd_56790</name>
</gene>
<keyword evidence="3" id="KW-1185">Reference proteome</keyword>
<dbReference type="Proteomes" id="UP001052739">
    <property type="component" value="Unassembled WGS sequence"/>
</dbReference>
<protein>
    <recommendedName>
        <fullName evidence="4">Transposase</fullName>
    </recommendedName>
</protein>
<reference evidence="2" key="1">
    <citation type="submission" date="2024-05" db="EMBL/GenBank/DDBJ databases">
        <title>Whole genome shotgun sequence of Streptomyces hydrogenans NBRC 13475.</title>
        <authorList>
            <person name="Komaki H."/>
            <person name="Tamura T."/>
        </authorList>
    </citation>
    <scope>NUCLEOTIDE SEQUENCE</scope>
    <source>
        <strain evidence="2">NBRC 13475</strain>
    </source>
</reference>
<evidence type="ECO:0008006" key="4">
    <source>
        <dbReference type="Google" id="ProtNLM"/>
    </source>
</evidence>